<dbReference type="Pfam" id="PF00216">
    <property type="entry name" value="Bac_DNA_binding"/>
    <property type="match status" value="1"/>
</dbReference>
<name>A0ABU8XSR7_9PROT</name>
<dbReference type="EMBL" id="JBBLZC010000008">
    <property type="protein sequence ID" value="MEK0083475.1"/>
    <property type="molecule type" value="Genomic_DNA"/>
</dbReference>
<dbReference type="SMART" id="SM00411">
    <property type="entry name" value="BHL"/>
    <property type="match status" value="1"/>
</dbReference>
<dbReference type="PANTHER" id="PTHR33175">
    <property type="entry name" value="DNA-BINDING PROTEIN HU"/>
    <property type="match status" value="1"/>
</dbReference>
<comment type="caution">
    <text evidence="5">The sequence shown here is derived from an EMBL/GenBank/DDBJ whole genome shotgun (WGS) entry which is preliminary data.</text>
</comment>
<evidence type="ECO:0000256" key="1">
    <source>
        <dbReference type="ARBA" id="ARBA00010529"/>
    </source>
</evidence>
<dbReference type="Gene3D" id="4.10.520.10">
    <property type="entry name" value="IHF-like DNA-binding proteins"/>
    <property type="match status" value="1"/>
</dbReference>
<sequence length="91" mass="9577">MTLDELNTAVATETGMKKTEASKAVAAVLHGIQNALKQNGKVAIAGFGTFEVVDRPEREGRNPQTGQTIKIAASKAVKFKPGKGLRDAINA</sequence>
<dbReference type="InterPro" id="IPR000119">
    <property type="entry name" value="Hist_DNA-bd"/>
</dbReference>
<proteinExistence type="inferred from homology"/>
<comment type="similarity">
    <text evidence="1 4">Belongs to the bacterial histone-like protein family.</text>
</comment>
<dbReference type="RefSeq" id="WP_418159323.1">
    <property type="nucleotide sequence ID" value="NZ_JBBLZC010000008.1"/>
</dbReference>
<organism evidence="5 6">
    <name type="scientific">Benzoatithermus flavus</name>
    <dbReference type="NCBI Taxonomy" id="3108223"/>
    <lineage>
        <taxon>Bacteria</taxon>
        <taxon>Pseudomonadati</taxon>
        <taxon>Pseudomonadota</taxon>
        <taxon>Alphaproteobacteria</taxon>
        <taxon>Geminicoccales</taxon>
        <taxon>Geminicoccaceae</taxon>
        <taxon>Benzoatithermus</taxon>
    </lineage>
</organism>
<dbReference type="PANTHER" id="PTHR33175:SF3">
    <property type="entry name" value="DNA-BINDING PROTEIN HU-BETA"/>
    <property type="match status" value="1"/>
</dbReference>
<evidence type="ECO:0000313" key="5">
    <source>
        <dbReference type="EMBL" id="MEK0083475.1"/>
    </source>
</evidence>
<gene>
    <name evidence="5" type="ORF">U1T56_09955</name>
</gene>
<dbReference type="CDD" id="cd13831">
    <property type="entry name" value="HU"/>
    <property type="match status" value="1"/>
</dbReference>
<evidence type="ECO:0000256" key="4">
    <source>
        <dbReference type="RuleBase" id="RU003939"/>
    </source>
</evidence>
<accession>A0ABU8XSR7</accession>
<dbReference type="SUPFAM" id="SSF47729">
    <property type="entry name" value="IHF-like DNA-binding proteins"/>
    <property type="match status" value="1"/>
</dbReference>
<dbReference type="PRINTS" id="PR01727">
    <property type="entry name" value="DNABINDINGHU"/>
</dbReference>
<evidence type="ECO:0000256" key="2">
    <source>
        <dbReference type="ARBA" id="ARBA00023067"/>
    </source>
</evidence>
<dbReference type="PROSITE" id="PS00045">
    <property type="entry name" value="HISTONE_LIKE"/>
    <property type="match status" value="1"/>
</dbReference>
<keyword evidence="6" id="KW-1185">Reference proteome</keyword>
<evidence type="ECO:0000313" key="6">
    <source>
        <dbReference type="Proteomes" id="UP001375743"/>
    </source>
</evidence>
<dbReference type="Proteomes" id="UP001375743">
    <property type="component" value="Unassembled WGS sequence"/>
</dbReference>
<evidence type="ECO:0000256" key="3">
    <source>
        <dbReference type="ARBA" id="ARBA00023125"/>
    </source>
</evidence>
<dbReference type="GO" id="GO:0003677">
    <property type="term" value="F:DNA binding"/>
    <property type="evidence" value="ECO:0007669"/>
    <property type="project" value="UniProtKB-KW"/>
</dbReference>
<reference evidence="5 6" key="1">
    <citation type="submission" date="2024-01" db="EMBL/GenBank/DDBJ databases">
        <title>Multi-omics insights into the function and evolution of sodium benzoate biodegradation pathways in Benzoatithermus flavus gen. nov., sp. nov. from hot spring.</title>
        <authorList>
            <person name="Hu C.-J."/>
            <person name="Li W.-J."/>
        </authorList>
    </citation>
    <scope>NUCLEOTIDE SEQUENCE [LARGE SCALE GENOMIC DNA]</scope>
    <source>
        <strain evidence="5 6">SYSU G07066</strain>
    </source>
</reference>
<keyword evidence="3 5" id="KW-0238">DNA-binding</keyword>
<keyword evidence="2" id="KW-0226">DNA condensation</keyword>
<protein>
    <submittedName>
        <fullName evidence="5">HU family DNA-binding protein</fullName>
    </submittedName>
</protein>
<dbReference type="InterPro" id="IPR020816">
    <property type="entry name" value="Histone-like_DNA-bd_CS"/>
</dbReference>
<dbReference type="InterPro" id="IPR010992">
    <property type="entry name" value="IHF-like_DNA-bd_dom_sf"/>
</dbReference>